<dbReference type="Proteomes" id="UP000054621">
    <property type="component" value="Unassembled WGS sequence"/>
</dbReference>
<proteinExistence type="predicted"/>
<comment type="caution">
    <text evidence="1">The sequence shown here is derived from an EMBL/GenBank/DDBJ whole genome shotgun (WGS) entry which is preliminary data.</text>
</comment>
<protein>
    <submittedName>
        <fullName evidence="1">Uncharacterized protein</fullName>
    </submittedName>
</protein>
<accession>A0A0W0YGK9</accession>
<gene>
    <name evidence="1" type="ORF">Lsai_2109</name>
</gene>
<name>A0A0W0YGK9_9GAMM</name>
<dbReference type="EMBL" id="LNYV01000034">
    <property type="protein sequence ID" value="KTD55979.1"/>
    <property type="molecule type" value="Genomic_DNA"/>
</dbReference>
<sequence>MYNDFKIQYKDKIQMYIQAGGGPTLYLNENLFFPLSGYSFSRDNYWSQYKAIYKPSRLDFNLHQDFDSYPKFCIEYGFVSKQKKWTLEETIHLQTQRSLIEPMRNVRPYNVTLHKKRLI</sequence>
<dbReference type="AlphaFoldDB" id="A0A0W0YGK9"/>
<reference evidence="1 2" key="1">
    <citation type="submission" date="2015-11" db="EMBL/GenBank/DDBJ databases">
        <title>Genomic analysis of 38 Legionella species identifies large and diverse effector repertoires.</title>
        <authorList>
            <person name="Burstein D."/>
            <person name="Amaro F."/>
            <person name="Zusman T."/>
            <person name="Lifshitz Z."/>
            <person name="Cohen O."/>
            <person name="Gilbert J.A."/>
            <person name="Pupko T."/>
            <person name="Shuman H.A."/>
            <person name="Segal G."/>
        </authorList>
    </citation>
    <scope>NUCLEOTIDE SEQUENCE [LARGE SCALE GENOMIC DNA]</scope>
    <source>
        <strain evidence="1 2">Mt.St.Helens-4</strain>
    </source>
</reference>
<dbReference type="PATRIC" id="fig|28087.4.peg.2274"/>
<organism evidence="1 2">
    <name type="scientific">Legionella sainthelensi</name>
    <dbReference type="NCBI Taxonomy" id="28087"/>
    <lineage>
        <taxon>Bacteria</taxon>
        <taxon>Pseudomonadati</taxon>
        <taxon>Pseudomonadota</taxon>
        <taxon>Gammaproteobacteria</taxon>
        <taxon>Legionellales</taxon>
        <taxon>Legionellaceae</taxon>
        <taxon>Legionella</taxon>
    </lineage>
</organism>
<evidence type="ECO:0000313" key="1">
    <source>
        <dbReference type="EMBL" id="KTD55979.1"/>
    </source>
</evidence>
<evidence type="ECO:0000313" key="2">
    <source>
        <dbReference type="Proteomes" id="UP000054621"/>
    </source>
</evidence>